<organism evidence="2 3">
    <name type="scientific">Herbihabitans rhizosphaerae</name>
    <dbReference type="NCBI Taxonomy" id="1872711"/>
    <lineage>
        <taxon>Bacteria</taxon>
        <taxon>Bacillati</taxon>
        <taxon>Actinomycetota</taxon>
        <taxon>Actinomycetes</taxon>
        <taxon>Pseudonocardiales</taxon>
        <taxon>Pseudonocardiaceae</taxon>
        <taxon>Herbihabitans</taxon>
    </lineage>
</organism>
<feature type="domain" description="AB hydrolase-1" evidence="1">
    <location>
        <begin position="28"/>
        <end position="260"/>
    </location>
</feature>
<dbReference type="PANTHER" id="PTHR43689">
    <property type="entry name" value="HYDROLASE"/>
    <property type="match status" value="1"/>
</dbReference>
<evidence type="ECO:0000259" key="1">
    <source>
        <dbReference type="Pfam" id="PF12697"/>
    </source>
</evidence>
<name>A0A4Q7L4N8_9PSEU</name>
<accession>A0A4Q7L4N8</accession>
<proteinExistence type="predicted"/>
<sequence>MITSAYLAGAGGVRLAVHSAGDPAAPPIVFVHGWCASARAWHLQMRPGELDGFRRIAVDLRGHGGSSDPGDANGGYGEPEVWADDLAAVLAHAGAPAVVVGWSYGGLVIADYLARHGCAGLAGIALVGAITEIGRDRPGGVTGPAMRELIGRLRTPNTRELVDAFQAFTASSFTGPVPEGHDQTALADFLRVRPGDRMVMFRRDADRAEALASVTVPSLVMHGMADAVVDPRSGEYALGKIPGAEKRWFDAVGHLPFVEQVGAFDAELASFAGRCAR</sequence>
<protein>
    <submittedName>
        <fullName evidence="2">Pimeloyl-ACP methyl ester carboxylesterase</fullName>
    </submittedName>
</protein>
<dbReference type="PRINTS" id="PR00111">
    <property type="entry name" value="ABHYDROLASE"/>
</dbReference>
<evidence type="ECO:0000313" key="3">
    <source>
        <dbReference type="Proteomes" id="UP000294257"/>
    </source>
</evidence>
<dbReference type="SUPFAM" id="SSF53474">
    <property type="entry name" value="alpha/beta-Hydrolases"/>
    <property type="match status" value="1"/>
</dbReference>
<dbReference type="PANTHER" id="PTHR43689:SF8">
    <property type="entry name" value="ALPHA_BETA-HYDROLASES SUPERFAMILY PROTEIN"/>
    <property type="match status" value="1"/>
</dbReference>
<dbReference type="InterPro" id="IPR029058">
    <property type="entry name" value="AB_hydrolase_fold"/>
</dbReference>
<comment type="caution">
    <text evidence="2">The sequence shown here is derived from an EMBL/GenBank/DDBJ whole genome shotgun (WGS) entry which is preliminary data.</text>
</comment>
<dbReference type="AlphaFoldDB" id="A0A4Q7L4N8"/>
<evidence type="ECO:0000313" key="2">
    <source>
        <dbReference type="EMBL" id="RZS44598.1"/>
    </source>
</evidence>
<dbReference type="GO" id="GO:0003824">
    <property type="term" value="F:catalytic activity"/>
    <property type="evidence" value="ECO:0007669"/>
    <property type="project" value="UniProtKB-ARBA"/>
</dbReference>
<dbReference type="Pfam" id="PF12697">
    <property type="entry name" value="Abhydrolase_6"/>
    <property type="match status" value="1"/>
</dbReference>
<dbReference type="Gene3D" id="3.40.50.1820">
    <property type="entry name" value="alpha/beta hydrolase"/>
    <property type="match status" value="1"/>
</dbReference>
<dbReference type="EMBL" id="SGWQ01000001">
    <property type="protein sequence ID" value="RZS44598.1"/>
    <property type="molecule type" value="Genomic_DNA"/>
</dbReference>
<keyword evidence="3" id="KW-1185">Reference proteome</keyword>
<gene>
    <name evidence="2" type="ORF">EV193_101474</name>
</gene>
<dbReference type="InterPro" id="IPR000073">
    <property type="entry name" value="AB_hydrolase_1"/>
</dbReference>
<dbReference type="Proteomes" id="UP000294257">
    <property type="component" value="Unassembled WGS sequence"/>
</dbReference>
<reference evidence="2 3" key="1">
    <citation type="submission" date="2019-02" db="EMBL/GenBank/DDBJ databases">
        <title>Genomic Encyclopedia of Type Strains, Phase IV (KMG-IV): sequencing the most valuable type-strain genomes for metagenomic binning, comparative biology and taxonomic classification.</title>
        <authorList>
            <person name="Goeker M."/>
        </authorList>
    </citation>
    <scope>NUCLEOTIDE SEQUENCE [LARGE SCALE GENOMIC DNA]</scope>
    <source>
        <strain evidence="2 3">DSM 101727</strain>
    </source>
</reference>